<sequence>MSITMTTSTANEPLDMGFSALRAAYQAGTTTPESVMAGIRERAAEYVDHNIWIHLLTQSEQSRWLDGLKDKDLATHPLWGIPFAIKDNIDLAGIPTTAGCEAFRYVPESSAKVVQQLVDAGAIPVGKTNLDQFATGLNGTRSPFGACHNAFDYDYISGGSSSGSAVSVALGLASFSLGTDTAGSGRVPACFNNLVGVKPTIGLLSATGLVPACRSLDCITIFAYNTDDANIALAASEGFDIHDGYSRENPYDNQARQYGLRTGSLTVGVIAQHQLKFFGDKGYEKAYMATLEKLSAEGFVFQEIDYAPFDEIAQLLYEGPWVAERYIATQPLIDDNPDAIFPVVREIIAPGGKPPATNLFKAQYRINALKQICLAQMANLDCLLTPTAGRHFTVAEMLAEPIKHNSELGYYTNFMNLIDLASIAVPTTLTEAGMPFGITLVGPTFSDRMLMSIANRIQQAMPLKKGALESMATPTNALPVKSATRIEVMVCGAHLSGQPLNWQLTERGASLVEKTTTAAMYRMHLLAGGPPLRPGLLLDKNNGQAIEVEVWSVPSENFGSFVAGIPAPLGIGKVTLIDGRQVSGFICEPYGFDDTQDITQFGGWRDYLASRNES</sequence>
<reference evidence="3 4" key="1">
    <citation type="submission" date="2018-08" db="EMBL/GenBank/DDBJ databases">
        <title>Genomic Encyclopedia of Type Strains, Phase III (KMG-III): the genomes of soil and plant-associated and newly described type strains.</title>
        <authorList>
            <person name="Whitman W."/>
        </authorList>
    </citation>
    <scope>NUCLEOTIDE SEQUENCE [LARGE SCALE GENOMIC DNA]</scope>
    <source>
        <strain evidence="3 4">CECT 7375</strain>
    </source>
</reference>
<keyword evidence="3" id="KW-0378">Hydrolase</keyword>
<dbReference type="InterPro" id="IPR014085">
    <property type="entry name" value="Allophanate_hydrolase"/>
</dbReference>
<dbReference type="EMBL" id="QUNG01000004">
    <property type="protein sequence ID" value="REG84353.1"/>
    <property type="molecule type" value="Genomic_DNA"/>
</dbReference>
<dbReference type="Gene3D" id="3.90.1300.10">
    <property type="entry name" value="Amidase signature (AS) domain"/>
    <property type="match status" value="1"/>
</dbReference>
<comment type="caution">
    <text evidence="3">The sequence shown here is derived from an EMBL/GenBank/DDBJ whole genome shotgun (WGS) entry which is preliminary data.</text>
</comment>
<dbReference type="InterPro" id="IPR036928">
    <property type="entry name" value="AS_sf"/>
</dbReference>
<gene>
    <name evidence="3" type="ORF">DFP81_104232</name>
</gene>
<name>A0A3E0DNR0_9GAMM</name>
<dbReference type="GO" id="GO:0016787">
    <property type="term" value="F:hydrolase activity"/>
    <property type="evidence" value="ECO:0007669"/>
    <property type="project" value="UniProtKB-KW"/>
</dbReference>
<evidence type="ECO:0000313" key="3">
    <source>
        <dbReference type="EMBL" id="REG84353.1"/>
    </source>
</evidence>
<keyword evidence="4" id="KW-1185">Reference proteome</keyword>
<feature type="domain" description="Allophanate hydrolase C-terminal" evidence="2">
    <location>
        <begin position="486"/>
        <end position="609"/>
    </location>
</feature>
<dbReference type="InterPro" id="IPR023631">
    <property type="entry name" value="Amidase_dom"/>
</dbReference>
<evidence type="ECO:0000313" key="4">
    <source>
        <dbReference type="Proteomes" id="UP000256542"/>
    </source>
</evidence>
<proteinExistence type="predicted"/>
<evidence type="ECO:0000259" key="2">
    <source>
        <dbReference type="Pfam" id="PF21986"/>
    </source>
</evidence>
<dbReference type="Gene3D" id="1.20.58.1700">
    <property type="match status" value="1"/>
</dbReference>
<dbReference type="Pfam" id="PF21986">
    <property type="entry name" value="AH_C"/>
    <property type="match status" value="1"/>
</dbReference>
<organism evidence="3 4">
    <name type="scientific">Marinomonas pollencensis</name>
    <dbReference type="NCBI Taxonomy" id="491954"/>
    <lineage>
        <taxon>Bacteria</taxon>
        <taxon>Pseudomonadati</taxon>
        <taxon>Pseudomonadota</taxon>
        <taxon>Gammaproteobacteria</taxon>
        <taxon>Oceanospirillales</taxon>
        <taxon>Oceanospirillaceae</taxon>
        <taxon>Marinomonas</taxon>
    </lineage>
</organism>
<dbReference type="Pfam" id="PF01425">
    <property type="entry name" value="Amidase"/>
    <property type="match status" value="1"/>
</dbReference>
<dbReference type="NCBIfam" id="NF006043">
    <property type="entry name" value="PRK08186.1"/>
    <property type="match status" value="1"/>
</dbReference>
<dbReference type="AlphaFoldDB" id="A0A3E0DNR0"/>
<accession>A0A3E0DNR0</accession>
<dbReference type="Proteomes" id="UP000256542">
    <property type="component" value="Unassembled WGS sequence"/>
</dbReference>
<evidence type="ECO:0000259" key="1">
    <source>
        <dbReference type="Pfam" id="PF01425"/>
    </source>
</evidence>
<protein>
    <submittedName>
        <fullName evidence="3">Allophanate hydrolase</fullName>
    </submittedName>
</protein>
<dbReference type="Gene3D" id="3.10.490.10">
    <property type="entry name" value="Gamma-glutamyl cyclotransferase-like"/>
    <property type="match status" value="1"/>
</dbReference>
<dbReference type="RefSeq" id="WP_245959117.1">
    <property type="nucleotide sequence ID" value="NZ_QUNG01000004.1"/>
</dbReference>
<dbReference type="PANTHER" id="PTHR11895:SF169">
    <property type="entry name" value="GLUTAMYL-TRNA(GLN) AMIDOTRANSFERASE"/>
    <property type="match status" value="1"/>
</dbReference>
<dbReference type="InterPro" id="IPR053844">
    <property type="entry name" value="AH_C"/>
</dbReference>
<dbReference type="NCBIfam" id="TIGR02713">
    <property type="entry name" value="allophanate_hyd"/>
    <property type="match status" value="1"/>
</dbReference>
<dbReference type="PANTHER" id="PTHR11895">
    <property type="entry name" value="TRANSAMIDASE"/>
    <property type="match status" value="1"/>
</dbReference>
<feature type="domain" description="Amidase" evidence="1">
    <location>
        <begin position="47"/>
        <end position="450"/>
    </location>
</feature>
<dbReference type="SUPFAM" id="SSF75304">
    <property type="entry name" value="Amidase signature (AS) enzymes"/>
    <property type="match status" value="1"/>
</dbReference>
<dbReference type="InterPro" id="IPR000120">
    <property type="entry name" value="Amidase"/>
</dbReference>